<sequence>MYLPGNASFANVSDQSDASLHLAPQQRNTGSPTTIFILSKARNAWPLATVRVAVETNYSSEHLNCSVTSGGGGMPLQRDRTELQRCGTEHGPGYRKPSATKGPTDNDTFAITENNGVPRQNPGTVPSPPPLCTYCTGGSCKGLRERTNLFFEFLTALPPDGNRWNRQAAALRNRSCAPSSAVSRLCPARTRDYACGFFFCDLRKNPV</sequence>
<dbReference type="AlphaFoldDB" id="A0A1I7ZB14"/>
<name>A0A1I7ZB14_9BILA</name>
<reference evidence="2" key="1">
    <citation type="submission" date="2016-11" db="UniProtKB">
        <authorList>
            <consortium name="WormBaseParasite"/>
        </authorList>
    </citation>
    <scope>IDENTIFICATION</scope>
</reference>
<evidence type="ECO:0000313" key="1">
    <source>
        <dbReference type="Proteomes" id="UP000095287"/>
    </source>
</evidence>
<evidence type="ECO:0000313" key="2">
    <source>
        <dbReference type="WBParaSite" id="L893_g24552.t1"/>
    </source>
</evidence>
<dbReference type="WBParaSite" id="L893_g24552.t1">
    <property type="protein sequence ID" value="L893_g24552.t1"/>
    <property type="gene ID" value="L893_g24552"/>
</dbReference>
<keyword evidence="1" id="KW-1185">Reference proteome</keyword>
<accession>A0A1I7ZB14</accession>
<proteinExistence type="predicted"/>
<protein>
    <submittedName>
        <fullName evidence="2">Uncharacterized protein</fullName>
    </submittedName>
</protein>
<dbReference type="Proteomes" id="UP000095287">
    <property type="component" value="Unplaced"/>
</dbReference>
<organism evidence="1 2">
    <name type="scientific">Steinernema glaseri</name>
    <dbReference type="NCBI Taxonomy" id="37863"/>
    <lineage>
        <taxon>Eukaryota</taxon>
        <taxon>Metazoa</taxon>
        <taxon>Ecdysozoa</taxon>
        <taxon>Nematoda</taxon>
        <taxon>Chromadorea</taxon>
        <taxon>Rhabditida</taxon>
        <taxon>Tylenchina</taxon>
        <taxon>Panagrolaimomorpha</taxon>
        <taxon>Strongyloidoidea</taxon>
        <taxon>Steinernematidae</taxon>
        <taxon>Steinernema</taxon>
    </lineage>
</organism>